<evidence type="ECO:0000313" key="1">
    <source>
        <dbReference type="EMBL" id="QXM18631.1"/>
    </source>
</evidence>
<keyword evidence="1" id="KW-0645">Protease</keyword>
<protein>
    <submittedName>
        <fullName evidence="1">Prophage Clp protease-like protein</fullName>
    </submittedName>
</protein>
<dbReference type="GO" id="GO:0008233">
    <property type="term" value="F:peptidase activity"/>
    <property type="evidence" value="ECO:0007669"/>
    <property type="project" value="UniProtKB-KW"/>
</dbReference>
<accession>A0AA48X5I8</accession>
<proteinExistence type="predicted"/>
<name>A0AA48X5I8_9CAUD</name>
<sequence>MMMDKVFETVDATDASIKQFFAEAGTPVGRALAYAEDKVELLNRVGRALDLVEATSRGDVGINRLAEAMGTSDFPLLMGVALEQVMVGAYKTWPTSYRDWAMVSTVPDFRDAARYEVAGGDGTLPEVGQQSEYPATHLTESKATFRVKKYGTRIPLSWEMIKNDAMGAFADIPKRFGRAAARTEEKFATSLIVGPTGPDSTLYSANQGNLLTDPLSVAGVQAGFAAMSEMTDADGEPILNRPTVLAVPPALEVTANNIVNALTIKAKTTGGGSSEQEIETANWIKAGGLKPVVLPYAPIIASSANGATQWYLFADPAEGRAAVEVAHLRGHEAPAIFMKSPNAIGLSGTAASAFDGDFDTDSIQYKVRAVFGGRQGDYRFTVGSTGAGSAGAGSS</sequence>
<keyword evidence="2" id="KW-1185">Reference proteome</keyword>
<dbReference type="GO" id="GO:0006508">
    <property type="term" value="P:proteolysis"/>
    <property type="evidence" value="ECO:0007669"/>
    <property type="project" value="UniProtKB-KW"/>
</dbReference>
<dbReference type="Proteomes" id="UP000827556">
    <property type="component" value="Segment"/>
</dbReference>
<evidence type="ECO:0000313" key="2">
    <source>
        <dbReference type="Proteomes" id="UP000827556"/>
    </source>
</evidence>
<reference evidence="2" key="1">
    <citation type="submission" date="2021-05" db="EMBL/GenBank/DDBJ databases">
        <authorList>
            <person name="Kupczok A."/>
            <person name="Weidenbach K."/>
            <person name="Wolf S."/>
            <person name="Fischer M.A."/>
            <person name="Kern T."/>
            <person name="Reetz J."/>
            <person name="Urbanska N."/>
            <person name="Kunzel S."/>
            <person name="Schmitz R.A."/>
            <person name="Rother M."/>
        </authorList>
    </citation>
    <scope>NUCLEOTIDE SEQUENCE [LARGE SCALE GENOMIC DNA]</scope>
</reference>
<dbReference type="EMBL" id="MZ171369">
    <property type="protein sequence ID" value="QXM18631.1"/>
    <property type="molecule type" value="Genomic_DNA"/>
</dbReference>
<keyword evidence="1" id="KW-0378">Hydrolase</keyword>
<dbReference type="Pfam" id="PF25209">
    <property type="entry name" value="Phage_capsid_4"/>
    <property type="match status" value="1"/>
</dbReference>
<organism evidence="1 2">
    <name type="scientific">Methanoculleus virus Blf4</name>
    <dbReference type="NCBI Taxonomy" id="3070925"/>
    <lineage>
        <taxon>Viruses</taxon>
        <taxon>Duplodnaviria</taxon>
        <taxon>Heunggongvirae</taxon>
        <taxon>Uroviricota</taxon>
        <taxon>Caudoviricetes</taxon>
        <taxon>Pungoviridae</taxon>
        <taxon>Flagovirus</taxon>
        <taxon>Flagovirus limi</taxon>
    </lineage>
</organism>
<dbReference type="SUPFAM" id="SSF56563">
    <property type="entry name" value="Major capsid protein gp5"/>
    <property type="match status" value="1"/>
</dbReference>